<name>V5F2N8_9VIBR</name>
<evidence type="ECO:0000313" key="2">
    <source>
        <dbReference type="Proteomes" id="UP000017800"/>
    </source>
</evidence>
<sequence length="343" mass="38404">MADYIKYLPVDNGDSILIKSGYKSVLTDIKYRTSDDDVYDIFDDIKDACSDNKLSLYVSTHQDQDHVLGFSDVFHCGTPVNWKNDGNTLLVCEIACSERALTEDKTDQSRAILNEIRRRNRLIGTVDADKDGNRLKVVKEGDNLSMGTKLKGKVLAPNGEEADGESRNNSSVVVRWIYSGDKNSTKILLGGDAECEVWERLDTDYKAEDLDWHLCTAPHHCSLTPLAKKEDKTDKNSDYVDNDKAINALNHPLGKAFVVSSSKKIKRDDDNPPHYKAKNKWISILKTSETDESKERFFCTAEHEEKTAPVVFTLNDNGITLEKKSKSNNATKATAVNKPTTYG</sequence>
<evidence type="ECO:0008006" key="3">
    <source>
        <dbReference type="Google" id="ProtNLM"/>
    </source>
</evidence>
<dbReference type="SUPFAM" id="SSF56281">
    <property type="entry name" value="Metallo-hydrolase/oxidoreductase"/>
    <property type="match status" value="1"/>
</dbReference>
<organism evidence="1 2">
    <name type="scientific">Vibrio halioticoli NBRC 102217</name>
    <dbReference type="NCBI Taxonomy" id="1219072"/>
    <lineage>
        <taxon>Bacteria</taxon>
        <taxon>Pseudomonadati</taxon>
        <taxon>Pseudomonadota</taxon>
        <taxon>Gammaproteobacteria</taxon>
        <taxon>Vibrionales</taxon>
        <taxon>Vibrionaceae</taxon>
        <taxon>Vibrio</taxon>
    </lineage>
</organism>
<reference evidence="1 2" key="1">
    <citation type="submission" date="2013-10" db="EMBL/GenBank/DDBJ databases">
        <authorList>
            <person name="Ichikawa N."/>
            <person name="Kimura A."/>
            <person name="Ohji S."/>
            <person name="Hosoyama A."/>
            <person name="Fujita N."/>
        </authorList>
    </citation>
    <scope>NUCLEOTIDE SEQUENCE [LARGE SCALE GENOMIC DNA]</scope>
    <source>
        <strain evidence="1 2">NBRC 102217</strain>
    </source>
</reference>
<dbReference type="InterPro" id="IPR036866">
    <property type="entry name" value="RibonucZ/Hydroxyglut_hydro"/>
</dbReference>
<keyword evidence="2" id="KW-1185">Reference proteome</keyword>
<comment type="caution">
    <text evidence="1">The sequence shown here is derived from an EMBL/GenBank/DDBJ whole genome shotgun (WGS) entry which is preliminary data.</text>
</comment>
<gene>
    <name evidence="1" type="ORF">VHA01S_019_00560</name>
</gene>
<evidence type="ECO:0000313" key="1">
    <source>
        <dbReference type="EMBL" id="GAD89379.1"/>
    </source>
</evidence>
<dbReference type="OrthoDB" id="9768813at2"/>
<accession>V5F2N8</accession>
<dbReference type="AlphaFoldDB" id="V5F2N8"/>
<protein>
    <recommendedName>
        <fullName evidence="3">Metallo-beta-lactamase domain-containing protein</fullName>
    </recommendedName>
</protein>
<dbReference type="RefSeq" id="WP_023403746.1">
    <property type="nucleotide sequence ID" value="NZ_BAUJ01000019.1"/>
</dbReference>
<reference evidence="1 2" key="2">
    <citation type="submission" date="2013-11" db="EMBL/GenBank/DDBJ databases">
        <title>Whole genome shotgun sequence of Vibrio halioticoli NBRC 102217.</title>
        <authorList>
            <person name="Isaki S."/>
            <person name="Kimura A."/>
            <person name="Ohji S."/>
            <person name="Hosoyama A."/>
            <person name="Fujita N."/>
            <person name="Hashimoto M."/>
            <person name="Hosoyama Y."/>
            <person name="Yamazoe A."/>
        </authorList>
    </citation>
    <scope>NUCLEOTIDE SEQUENCE [LARGE SCALE GENOMIC DNA]</scope>
    <source>
        <strain evidence="1 2">NBRC 102217</strain>
    </source>
</reference>
<dbReference type="Gene3D" id="3.60.15.10">
    <property type="entry name" value="Ribonuclease Z/Hydroxyacylglutathione hydrolase-like"/>
    <property type="match status" value="1"/>
</dbReference>
<dbReference type="Proteomes" id="UP000017800">
    <property type="component" value="Unassembled WGS sequence"/>
</dbReference>
<proteinExistence type="predicted"/>
<dbReference type="EMBL" id="BAUJ01000019">
    <property type="protein sequence ID" value="GAD89379.1"/>
    <property type="molecule type" value="Genomic_DNA"/>
</dbReference>
<dbReference type="eggNOG" id="COG2333">
    <property type="taxonomic scope" value="Bacteria"/>
</dbReference>